<dbReference type="Gene3D" id="3.40.1650.10">
    <property type="entry name" value="RbsD-like domain"/>
    <property type="match status" value="1"/>
</dbReference>
<keyword evidence="5" id="KW-0119">Carbohydrate metabolism</keyword>
<reference evidence="6 7" key="1">
    <citation type="submission" date="2018-09" db="EMBL/GenBank/DDBJ databases">
        <title>Paenibacillus SK2017-BO5.</title>
        <authorList>
            <person name="Piskunova J.V."/>
            <person name="Dubiley S.A."/>
            <person name="Severinov K.V."/>
        </authorList>
    </citation>
    <scope>NUCLEOTIDE SEQUENCE [LARGE SCALE GENOMIC DNA]</scope>
    <source>
        <strain evidence="6 7">BO5</strain>
    </source>
</reference>
<organism evidence="6 7">
    <name type="scientific">Paenibacillus thiaminolyticus</name>
    <name type="common">Bacillus thiaminolyticus</name>
    <dbReference type="NCBI Taxonomy" id="49283"/>
    <lineage>
        <taxon>Bacteria</taxon>
        <taxon>Bacillati</taxon>
        <taxon>Bacillota</taxon>
        <taxon>Bacilli</taxon>
        <taxon>Bacillales</taxon>
        <taxon>Paenibacillaceae</taxon>
        <taxon>Paenibacillus</taxon>
    </lineage>
</organism>
<comment type="catalytic activity">
    <reaction evidence="1">
        <text>beta-D-ribopyranose = beta-D-ribofuranose</text>
        <dbReference type="Rhea" id="RHEA:25432"/>
        <dbReference type="ChEBI" id="CHEBI:27476"/>
        <dbReference type="ChEBI" id="CHEBI:47002"/>
        <dbReference type="EC" id="5.4.99.62"/>
    </reaction>
</comment>
<dbReference type="GO" id="GO:0016872">
    <property type="term" value="F:intramolecular lyase activity"/>
    <property type="evidence" value="ECO:0007669"/>
    <property type="project" value="InterPro"/>
</dbReference>
<dbReference type="OrthoDB" id="9805009at2"/>
<dbReference type="InterPro" id="IPR023064">
    <property type="entry name" value="D-ribose_pyranase"/>
</dbReference>
<dbReference type="Pfam" id="PF05025">
    <property type="entry name" value="RbsD_FucU"/>
    <property type="match status" value="1"/>
</dbReference>
<evidence type="ECO:0000256" key="2">
    <source>
        <dbReference type="ARBA" id="ARBA00012862"/>
    </source>
</evidence>
<sequence length="128" mass="14298">MKKWGVLHPQLNRILAETGHTDMLTICDRGFPVPLGVERVDLALTDDLPAVTDALRAIAGEFMIDCIIITEEMQAFSPERVALLKELMPDVRWKVLPHVQFKQLCTESRAVIRTGDTTPYANLIIVSG</sequence>
<dbReference type="PANTHER" id="PTHR37831:SF1">
    <property type="entry name" value="D-RIBOSE PYRANASE"/>
    <property type="match status" value="1"/>
</dbReference>
<comment type="caution">
    <text evidence="6">The sequence shown here is derived from an EMBL/GenBank/DDBJ whole genome shotgun (WGS) entry which is preliminary data.</text>
</comment>
<evidence type="ECO:0000313" key="7">
    <source>
        <dbReference type="Proteomes" id="UP000266177"/>
    </source>
</evidence>
<gene>
    <name evidence="6" type="ORF">DQX05_10965</name>
</gene>
<dbReference type="NCBIfam" id="NF008761">
    <property type="entry name" value="PRK11797.1"/>
    <property type="match status" value="1"/>
</dbReference>
<dbReference type="GO" id="GO:0048029">
    <property type="term" value="F:monosaccharide binding"/>
    <property type="evidence" value="ECO:0007669"/>
    <property type="project" value="InterPro"/>
</dbReference>
<dbReference type="Proteomes" id="UP000266177">
    <property type="component" value="Unassembled WGS sequence"/>
</dbReference>
<keyword evidence="3" id="KW-0963">Cytoplasm</keyword>
<protein>
    <recommendedName>
        <fullName evidence="2">D-ribose pyranase</fullName>
        <ecNumber evidence="2">5.4.99.62</ecNumber>
    </recommendedName>
</protein>
<dbReference type="GO" id="GO:0005829">
    <property type="term" value="C:cytosol"/>
    <property type="evidence" value="ECO:0007669"/>
    <property type="project" value="TreeGrafter"/>
</dbReference>
<name>A0A3A3GMG5_PANTH</name>
<dbReference type="GO" id="GO:0019303">
    <property type="term" value="P:D-ribose catabolic process"/>
    <property type="evidence" value="ECO:0007669"/>
    <property type="project" value="TreeGrafter"/>
</dbReference>
<proteinExistence type="predicted"/>
<dbReference type="EMBL" id="QYZD01000008">
    <property type="protein sequence ID" value="RJG23958.1"/>
    <property type="molecule type" value="Genomic_DNA"/>
</dbReference>
<evidence type="ECO:0000313" key="6">
    <source>
        <dbReference type="EMBL" id="RJG23958.1"/>
    </source>
</evidence>
<dbReference type="SUPFAM" id="SSF102546">
    <property type="entry name" value="RbsD-like"/>
    <property type="match status" value="1"/>
</dbReference>
<keyword evidence="4 6" id="KW-0413">Isomerase</keyword>
<dbReference type="InterPro" id="IPR023750">
    <property type="entry name" value="RbsD-like_sf"/>
</dbReference>
<dbReference type="AlphaFoldDB" id="A0A3A3GMG5"/>
<evidence type="ECO:0000256" key="3">
    <source>
        <dbReference type="ARBA" id="ARBA00022490"/>
    </source>
</evidence>
<accession>A0A3A3GMG5</accession>
<dbReference type="EC" id="5.4.99.62" evidence="2"/>
<dbReference type="RefSeq" id="WP_119793487.1">
    <property type="nucleotide sequence ID" value="NZ_QYZD01000008.1"/>
</dbReference>
<dbReference type="GO" id="GO:0062193">
    <property type="term" value="F:D-ribose pyranase activity"/>
    <property type="evidence" value="ECO:0007669"/>
    <property type="project" value="UniProtKB-EC"/>
</dbReference>
<evidence type="ECO:0000256" key="4">
    <source>
        <dbReference type="ARBA" id="ARBA00023235"/>
    </source>
</evidence>
<evidence type="ECO:0000256" key="1">
    <source>
        <dbReference type="ARBA" id="ARBA00000223"/>
    </source>
</evidence>
<dbReference type="PANTHER" id="PTHR37831">
    <property type="entry name" value="D-RIBOSE PYRANASE"/>
    <property type="match status" value="1"/>
</dbReference>
<evidence type="ECO:0000256" key="5">
    <source>
        <dbReference type="ARBA" id="ARBA00023277"/>
    </source>
</evidence>
<dbReference type="InterPro" id="IPR007721">
    <property type="entry name" value="RbsD_FucU"/>
</dbReference>